<evidence type="ECO:0000256" key="2">
    <source>
        <dbReference type="ARBA" id="ARBA00023054"/>
    </source>
</evidence>
<dbReference type="OrthoDB" id="10028421at2759"/>
<gene>
    <name evidence="5" type="ORF">SPHA_18742</name>
</gene>
<feature type="coiled-coil region" evidence="3">
    <location>
        <begin position="127"/>
        <end position="189"/>
    </location>
</feature>
<dbReference type="Proteomes" id="UP000597762">
    <property type="component" value="Unassembled WGS sequence"/>
</dbReference>
<dbReference type="EMBL" id="CAHIKZ030000677">
    <property type="protein sequence ID" value="CAE1232863.1"/>
    <property type="molecule type" value="Genomic_DNA"/>
</dbReference>
<dbReference type="PANTHER" id="PTHR19212">
    <property type="entry name" value="LEUCINE RICH REPEAT IN FLII INTERACTING PROTEIN"/>
    <property type="match status" value="1"/>
</dbReference>
<accession>A0A812BHH9</accession>
<dbReference type="InterPro" id="IPR019139">
    <property type="entry name" value="LRRFIP1/2"/>
</dbReference>
<comment type="similarity">
    <text evidence="1">Belongs to the LRRFIP family.</text>
</comment>
<evidence type="ECO:0000313" key="5">
    <source>
        <dbReference type="EMBL" id="CAE1232863.1"/>
    </source>
</evidence>
<evidence type="ECO:0000313" key="6">
    <source>
        <dbReference type="Proteomes" id="UP000597762"/>
    </source>
</evidence>
<reference evidence="5" key="1">
    <citation type="submission" date="2021-01" db="EMBL/GenBank/DDBJ databases">
        <authorList>
            <person name="Li R."/>
            <person name="Bekaert M."/>
        </authorList>
    </citation>
    <scope>NUCLEOTIDE SEQUENCE</scope>
    <source>
        <strain evidence="5">Farmed</strain>
    </source>
</reference>
<dbReference type="Pfam" id="PF09738">
    <property type="entry name" value="LRRFIP"/>
    <property type="match status" value="1"/>
</dbReference>
<evidence type="ECO:0000256" key="3">
    <source>
        <dbReference type="SAM" id="Coils"/>
    </source>
</evidence>
<sequence>MTSTNAGRKRMNAKTYTADDQALGQIAREAEAKLAAKRAARNEAREIRMRELEKQQKENEEKQDRIYELTNDIPKTSMRQFGGGSSRRGSEDSTTDEGSREMRSQLAELDEKYKKAMMGTAQLHNEKQSLVYEVELLKDQLEEREEEVIECQREFRDKCKELESKKRSYRDLETEFKNLKMQVEQRDKLIEENGLAIVISDEGEWTLVKAAAPNGPLTAGLPTMGMVNSRLASEADTSLEAPASVLEENQHLKAELKKLTDQLEEERSKKKNSEDNQIFQANGPEMQLYEIQREASKQIHEYKLKLQKAEQDIATLEGSVNRLDSQVKRYRAEAEDSEKLEDELKQEKRKLMRELREAQSQIEELRNHNSHLQKRLEKMKQSRSALVKQSMIHMRTWHLLHSFPFFQLHFFLFLSYIKPFFPPHRLSVRSFLWFLYKTNEQKKWDQCSALKH</sequence>
<dbReference type="Gene3D" id="1.20.5.4090">
    <property type="match status" value="1"/>
</dbReference>
<evidence type="ECO:0000256" key="4">
    <source>
        <dbReference type="SAM" id="MobiDB-lite"/>
    </source>
</evidence>
<feature type="compositionally biased region" description="Basic and acidic residues" evidence="4">
    <location>
        <begin position="38"/>
        <end position="67"/>
    </location>
</feature>
<name>A0A812BHH9_ACAPH</name>
<feature type="compositionally biased region" description="Basic and acidic residues" evidence="4">
    <location>
        <begin position="260"/>
        <end position="274"/>
    </location>
</feature>
<evidence type="ECO:0000256" key="1">
    <source>
        <dbReference type="ARBA" id="ARBA00008275"/>
    </source>
</evidence>
<feature type="region of interest" description="Disordered" evidence="4">
    <location>
        <begin position="260"/>
        <end position="283"/>
    </location>
</feature>
<protein>
    <submittedName>
        <fullName evidence="5">Leucine-rich repeat flightless-interacting protein 2</fullName>
    </submittedName>
</protein>
<keyword evidence="2 3" id="KW-0175">Coiled coil</keyword>
<dbReference type="PANTHER" id="PTHR19212:SF0">
    <property type="entry name" value="LD07988P"/>
    <property type="match status" value="1"/>
</dbReference>
<feature type="region of interest" description="Disordered" evidence="4">
    <location>
        <begin position="38"/>
        <end position="102"/>
    </location>
</feature>
<comment type="caution">
    <text evidence="5">The sequence shown here is derived from an EMBL/GenBank/DDBJ whole genome shotgun (WGS) entry which is preliminary data.</text>
</comment>
<dbReference type="GO" id="GO:0006355">
    <property type="term" value="P:regulation of DNA-templated transcription"/>
    <property type="evidence" value="ECO:0007669"/>
    <property type="project" value="InterPro"/>
</dbReference>
<organism evidence="5 6">
    <name type="scientific">Acanthosepion pharaonis</name>
    <name type="common">Pharaoh cuttlefish</name>
    <name type="synonym">Sepia pharaonis</name>
    <dbReference type="NCBI Taxonomy" id="158019"/>
    <lineage>
        <taxon>Eukaryota</taxon>
        <taxon>Metazoa</taxon>
        <taxon>Spiralia</taxon>
        <taxon>Lophotrochozoa</taxon>
        <taxon>Mollusca</taxon>
        <taxon>Cephalopoda</taxon>
        <taxon>Coleoidea</taxon>
        <taxon>Decapodiformes</taxon>
        <taxon>Sepiida</taxon>
        <taxon>Sepiina</taxon>
        <taxon>Sepiidae</taxon>
        <taxon>Acanthosepion</taxon>
    </lineage>
</organism>
<dbReference type="AlphaFoldDB" id="A0A812BHH9"/>
<proteinExistence type="inferred from homology"/>
<keyword evidence="6" id="KW-1185">Reference proteome</keyword>